<reference evidence="1 2" key="1">
    <citation type="submission" date="2018-07" db="EMBL/GenBank/DDBJ databases">
        <title>Whole Genome Shotgun Sequence of Streptomyces spongiicola strain 531S.</title>
        <authorList>
            <person name="Dohra H."/>
            <person name="Kodani S."/>
        </authorList>
    </citation>
    <scope>NUCLEOTIDE SEQUENCE [LARGE SCALE GENOMIC DNA]</scope>
    <source>
        <strain evidence="1 2">531S</strain>
    </source>
</reference>
<dbReference type="AlphaFoldDB" id="A0A388SQP0"/>
<dbReference type="EMBL" id="BGZL01000001">
    <property type="protein sequence ID" value="GBP98878.1"/>
    <property type="molecule type" value="Genomic_DNA"/>
</dbReference>
<gene>
    <name evidence="1" type="ORF">SSP531S_02710</name>
</gene>
<name>A0A388SQP0_9ACTN</name>
<sequence length="147" mass="16513">MSGVVAERDPCGAVFRFHELLGPSQVNGDVDRDWVRLESVFGYTLPGDYKQFVSAYGPGCVNDQLSLFHPRAARGDGGLNLEDLWGRVAQAHDVLRRNHPDMYPYEVYPSKGGIYRLVDLSPEITSFSLRRPLAQGIGVFLWTWGNR</sequence>
<protein>
    <recommendedName>
        <fullName evidence="3">Knr4/Smi1-like domain-containing protein</fullName>
    </recommendedName>
</protein>
<dbReference type="Proteomes" id="UP000265354">
    <property type="component" value="Unassembled WGS sequence"/>
</dbReference>
<accession>A0A388SQP0</accession>
<dbReference type="SUPFAM" id="SSF160631">
    <property type="entry name" value="SMI1/KNR4-like"/>
    <property type="match status" value="1"/>
</dbReference>
<organism evidence="1 2">
    <name type="scientific">Streptomyces spongiicola</name>
    <dbReference type="NCBI Taxonomy" id="1690221"/>
    <lineage>
        <taxon>Bacteria</taxon>
        <taxon>Bacillati</taxon>
        <taxon>Actinomycetota</taxon>
        <taxon>Actinomycetes</taxon>
        <taxon>Kitasatosporales</taxon>
        <taxon>Streptomycetaceae</taxon>
        <taxon>Streptomyces</taxon>
    </lineage>
</organism>
<evidence type="ECO:0000313" key="1">
    <source>
        <dbReference type="EMBL" id="GBP98878.1"/>
    </source>
</evidence>
<comment type="caution">
    <text evidence="1">The sequence shown here is derived from an EMBL/GenBank/DDBJ whole genome shotgun (WGS) entry which is preliminary data.</text>
</comment>
<evidence type="ECO:0000313" key="2">
    <source>
        <dbReference type="Proteomes" id="UP000265354"/>
    </source>
</evidence>
<proteinExistence type="predicted"/>
<evidence type="ECO:0008006" key="3">
    <source>
        <dbReference type="Google" id="ProtNLM"/>
    </source>
</evidence>
<dbReference type="InterPro" id="IPR037883">
    <property type="entry name" value="Knr4/Smi1-like_sf"/>
</dbReference>